<evidence type="ECO:0000256" key="1">
    <source>
        <dbReference type="SAM" id="SignalP"/>
    </source>
</evidence>
<feature type="chain" id="PRO_5004898458" evidence="1">
    <location>
        <begin position="26"/>
        <end position="737"/>
    </location>
</feature>
<dbReference type="InterPro" id="IPR011050">
    <property type="entry name" value="Pectin_lyase_fold/virulence"/>
</dbReference>
<proteinExistence type="predicted"/>
<dbReference type="SMART" id="SM00710">
    <property type="entry name" value="PbH1"/>
    <property type="match status" value="7"/>
</dbReference>
<dbReference type="InterPro" id="IPR006626">
    <property type="entry name" value="PbH1"/>
</dbReference>
<dbReference type="OrthoDB" id="6475864at2"/>
<keyword evidence="2" id="KW-0456">Lyase</keyword>
<dbReference type="InterPro" id="IPR012334">
    <property type="entry name" value="Pectin_lyas_fold"/>
</dbReference>
<dbReference type="STRING" id="1328313.DS2_03425"/>
<comment type="caution">
    <text evidence="2">The sequence shown here is derived from an EMBL/GenBank/DDBJ whole genome shotgun (WGS) entry which is preliminary data.</text>
</comment>
<accession>W7QRA6</accession>
<dbReference type="eggNOG" id="COG3420">
    <property type="taxonomic scope" value="Bacteria"/>
</dbReference>
<feature type="signal peptide" evidence="1">
    <location>
        <begin position="1"/>
        <end position="25"/>
    </location>
</feature>
<keyword evidence="3" id="KW-1185">Reference proteome</keyword>
<dbReference type="InterPro" id="IPR039513">
    <property type="entry name" value="PL-6"/>
</dbReference>
<dbReference type="Proteomes" id="UP000019276">
    <property type="component" value="Unassembled WGS sequence"/>
</dbReference>
<keyword evidence="1" id="KW-0732">Signal</keyword>
<sequence>MKNTRNLYSLSAIGCATLFATSAYAETYLVKTIADYEHVAKQLVAGDEVVLANGRWENFEIVLRGQGTKDEPITLRAQTKGKVLITGQSNLRMAGEYLVVKGLVFTQGYTPSPEVISFRINQQQLANNSRVTETVIDEFSNPDRFESDYWVALYGKNNRFDHNYLAGKRNRGVTLAVRLDSEESRENNHLIDHNYFGYRPVFGSNGGETLRVGTSHFSMFDSLTTIDSNYFENCDGEVEIISIKSGKNRITNNVFDRSKGTLTLRHGNGNQVESNVFFGHGVEHTGGIRIINQDQVVKNNYLEGLTGYRFGAGFTVMNGVPNSPVNRYMPVKNAQIENNTFVDLDFIEIGAGADAERSQAPSDSTFANNFIYNQSAKNLVTVHSDASGIEFINNPAVNVTSRAVPLNNMAKDKVTVKRADNGLIYPQKLSDVGVERQLQVLNKADVGPSWYGKKSAFTKFDSGKVVQVKAGENTLFDAIAAAKDGDILELSAGNYPSPKIIFLDKTITVKAKKGADVTILPMRSTFLEIQNNGSLKMIGVTIAGDAAPDYKGNTIFRTLKSGMYKNFRLVLDQMVVRDLDINGFYNIFDAGYRSLADTVSITNSEFKNITGDVLRLNKETDDLGVFNADHVVLLNNTFSNIQGTLVRLYRGGRDESTFGPHLNMQNNQVINVGTGKNNKGGLALELLGVQEMHIKNNQFKQSASVQLVTQVGEPKVSIENNQLVGTAKFDISVTPSK</sequence>
<dbReference type="RefSeq" id="WP_051479588.1">
    <property type="nucleotide sequence ID" value="NZ_ARZY01000004.1"/>
</dbReference>
<protein>
    <submittedName>
        <fullName evidence="2">Poly(Beta-D-mannuronate) lyase</fullName>
    </submittedName>
</protein>
<dbReference type="Pfam" id="PF14592">
    <property type="entry name" value="Chondroitinas_B"/>
    <property type="match status" value="1"/>
</dbReference>
<dbReference type="SUPFAM" id="SSF51126">
    <property type="entry name" value="Pectin lyase-like"/>
    <property type="match status" value="2"/>
</dbReference>
<dbReference type="EMBL" id="ARZY01000004">
    <property type="protein sequence ID" value="EWH11527.1"/>
    <property type="molecule type" value="Genomic_DNA"/>
</dbReference>
<dbReference type="AlphaFoldDB" id="W7QRA6"/>
<dbReference type="Gene3D" id="2.160.20.10">
    <property type="entry name" value="Single-stranded right-handed beta-helix, Pectin lyase-like"/>
    <property type="match status" value="2"/>
</dbReference>
<reference evidence="2 3" key="1">
    <citation type="journal article" date="2014" name="Genome Announc.">
        <title>Draft Genome Sequence of the Agar-Degrading Bacterium Catenovulum sp. Strain DS-2, Isolated from Intestines of Haliotis diversicolor.</title>
        <authorList>
            <person name="Shan D."/>
            <person name="Li X."/>
            <person name="Gu Z."/>
            <person name="Wei G."/>
            <person name="Gao Z."/>
            <person name="Shao Z."/>
        </authorList>
    </citation>
    <scope>NUCLEOTIDE SEQUENCE [LARGE SCALE GENOMIC DNA]</scope>
    <source>
        <strain evidence="2 3">DS-2</strain>
    </source>
</reference>
<dbReference type="CDD" id="cd14251">
    <property type="entry name" value="PL-6"/>
    <property type="match status" value="1"/>
</dbReference>
<dbReference type="PATRIC" id="fig|1328313.3.peg.710"/>
<evidence type="ECO:0000313" key="3">
    <source>
        <dbReference type="Proteomes" id="UP000019276"/>
    </source>
</evidence>
<evidence type="ECO:0000313" key="2">
    <source>
        <dbReference type="EMBL" id="EWH11527.1"/>
    </source>
</evidence>
<organism evidence="2 3">
    <name type="scientific">Catenovulum agarivorans DS-2</name>
    <dbReference type="NCBI Taxonomy" id="1328313"/>
    <lineage>
        <taxon>Bacteria</taxon>
        <taxon>Pseudomonadati</taxon>
        <taxon>Pseudomonadota</taxon>
        <taxon>Gammaproteobacteria</taxon>
        <taxon>Alteromonadales</taxon>
        <taxon>Alteromonadaceae</taxon>
        <taxon>Catenovulum</taxon>
    </lineage>
</organism>
<gene>
    <name evidence="2" type="ORF">DS2_03425</name>
</gene>
<name>W7QRA6_9ALTE</name>
<dbReference type="GO" id="GO:0016829">
    <property type="term" value="F:lyase activity"/>
    <property type="evidence" value="ECO:0007669"/>
    <property type="project" value="UniProtKB-KW"/>
</dbReference>